<dbReference type="InterPro" id="IPR002716">
    <property type="entry name" value="PIN_dom"/>
</dbReference>
<dbReference type="Pfam" id="PF13638">
    <property type="entry name" value="PIN_4"/>
    <property type="match status" value="1"/>
</dbReference>
<organism evidence="3 4">
    <name type="scientific">Rhizopus microsporus ATCC 52813</name>
    <dbReference type="NCBI Taxonomy" id="1340429"/>
    <lineage>
        <taxon>Eukaryota</taxon>
        <taxon>Fungi</taxon>
        <taxon>Fungi incertae sedis</taxon>
        <taxon>Mucoromycota</taxon>
        <taxon>Mucoromycotina</taxon>
        <taxon>Mucoromycetes</taxon>
        <taxon>Mucorales</taxon>
        <taxon>Mucorineae</taxon>
        <taxon>Rhizopodaceae</taxon>
        <taxon>Rhizopus</taxon>
    </lineage>
</organism>
<feature type="compositionally biased region" description="Acidic residues" evidence="1">
    <location>
        <begin position="194"/>
        <end position="206"/>
    </location>
</feature>
<feature type="region of interest" description="Disordered" evidence="1">
    <location>
        <begin position="151"/>
        <end position="206"/>
    </location>
</feature>
<feature type="domain" description="PIN" evidence="2">
    <location>
        <begin position="41"/>
        <end position="129"/>
    </location>
</feature>
<evidence type="ECO:0000313" key="3">
    <source>
        <dbReference type="EMBL" id="PHZ12112.1"/>
    </source>
</evidence>
<gene>
    <name evidence="3" type="ORF">RHIMIDRAFT_140280</name>
</gene>
<evidence type="ECO:0000256" key="1">
    <source>
        <dbReference type="SAM" id="MobiDB-lite"/>
    </source>
</evidence>
<reference evidence="3 4" key="1">
    <citation type="journal article" date="2016" name="Proc. Natl. Acad. Sci. U.S.A.">
        <title>Lipid metabolic changes in an early divergent fungus govern the establishment of a mutualistic symbiosis with endobacteria.</title>
        <authorList>
            <person name="Lastovetsky O.A."/>
            <person name="Gaspar M.L."/>
            <person name="Mondo S.J."/>
            <person name="LaButti K.M."/>
            <person name="Sandor L."/>
            <person name="Grigoriev I.V."/>
            <person name="Henry S.A."/>
            <person name="Pawlowska T.E."/>
        </authorList>
    </citation>
    <scope>NUCLEOTIDE SEQUENCE [LARGE SCALE GENOMIC DNA]</scope>
    <source>
        <strain evidence="3 4">ATCC 52813</strain>
    </source>
</reference>
<dbReference type="GeneID" id="35436671"/>
<protein>
    <recommendedName>
        <fullName evidence="2">PIN domain-containing protein</fullName>
    </recommendedName>
</protein>
<dbReference type="AlphaFoldDB" id="A0A2G4STN7"/>
<dbReference type="STRING" id="1340429.A0A2G4STN7"/>
<sequence>MKALATQRLMEQVSSLEKNVNRIANNNNNRQDTPKDVYTCVVDITAFLDALPKVKKWANQSVGQSVLEVIVPLEVIDLLDGYKKGNSHMNVQARESIRFLDQKLLETKIKELTTASYLRTQKVSEKLSEWNQAGEYWIGEGMTSKRLDELLPSEQEESSDDDDDEEEEDDDDTASIASSSSSILITTRRRARDEESDVDYSDEEDAYSEVYEYEELNNEEALGSAGHDDDEHREASTFDDVPIKYRPLLSCLLFYHKKQQEVNPEEPERLVFVTNDEELAYWVELFGDPKTGKRLFVKTVDEWDHMVAKLDFEKSFEYNWKHR</sequence>
<evidence type="ECO:0000313" key="4">
    <source>
        <dbReference type="Proteomes" id="UP000242254"/>
    </source>
</evidence>
<dbReference type="EMBL" id="KZ303850">
    <property type="protein sequence ID" value="PHZ12112.1"/>
    <property type="molecule type" value="Genomic_DNA"/>
</dbReference>
<proteinExistence type="predicted"/>
<dbReference type="Gene3D" id="3.40.50.1010">
    <property type="entry name" value="5'-nuclease"/>
    <property type="match status" value="1"/>
</dbReference>
<dbReference type="RefSeq" id="XP_023465820.1">
    <property type="nucleotide sequence ID" value="XM_023605681.1"/>
</dbReference>
<dbReference type="Proteomes" id="UP000242254">
    <property type="component" value="Unassembled WGS sequence"/>
</dbReference>
<name>A0A2G4STN7_RHIZD</name>
<evidence type="ECO:0000259" key="2">
    <source>
        <dbReference type="Pfam" id="PF13638"/>
    </source>
</evidence>
<accession>A0A2G4STN7</accession>
<keyword evidence="4" id="KW-1185">Reference proteome</keyword>
<feature type="compositionally biased region" description="Acidic residues" evidence="1">
    <location>
        <begin position="154"/>
        <end position="173"/>
    </location>
</feature>